<dbReference type="InterPro" id="IPR039760">
    <property type="entry name" value="MOFRL_protein"/>
</dbReference>
<dbReference type="EC" id="1.1.1.81" evidence="3"/>
<dbReference type="Proteomes" id="UP000587524">
    <property type="component" value="Unassembled WGS sequence"/>
</dbReference>
<protein>
    <submittedName>
        <fullName evidence="3">Hydroxypyruvate reductase</fullName>
        <ecNumber evidence="3">1.1.1.81</ecNumber>
    </submittedName>
</protein>
<name>A0ABR6C9Z2_9HYPH</name>
<feature type="domain" description="MOFRL" evidence="1">
    <location>
        <begin position="338"/>
        <end position="445"/>
    </location>
</feature>
<sequence>MSRISKHFWKGAIPRIVLPDMIPGYVPSLIERLRAQAISLFREGVRAADPASAVTAALSTRQNAIERARRVIVLAFGKAAVSMAEAAIPFVHRKLGAAIALTAAGSVRPVPGFVVIGGGHPVPDRAALGTAAAIERAATAARAGDLVLALVSGGGSSLLCAPPRGIDLRDKISLNDALVRSGANIVEMNTVRSMVSRLKGGGLARQARPASLLALILSDVPGDDPAVIASGPTAPSRGSGEEALSILKKYGLLEVVPHSISSHLRNKFEPGPDDCFDHVENVVIGSNGLSVRAAMLKARQSYDAVLLGREWLCGDVSTAANELHAMALAAAAGNRPVAIVCGGETSVRVTGGGTGGRNQELALRFALLNEVRPIPRPWVFLSGGTDGRDGPTDAAGGIVDEGSASWMRQQGCDPLAQLSENNSFAALACSGDLLITGPTGTNVADLQIMLLQ</sequence>
<reference evidence="3 4" key="1">
    <citation type="submission" date="2020-08" db="EMBL/GenBank/DDBJ databases">
        <title>Genomic Encyclopedia of Type Strains, Phase IV (KMG-IV): sequencing the most valuable type-strain genomes for metagenomic binning, comparative biology and taxonomic classification.</title>
        <authorList>
            <person name="Goeker M."/>
        </authorList>
    </citation>
    <scope>NUCLEOTIDE SEQUENCE [LARGE SCALE GENOMIC DNA]</scope>
    <source>
        <strain evidence="3 4">DSM 17455</strain>
    </source>
</reference>
<dbReference type="PANTHER" id="PTHR12227:SF0">
    <property type="entry name" value="GLYCERATE KINASE"/>
    <property type="match status" value="1"/>
</dbReference>
<dbReference type="Gene3D" id="3.40.1480.10">
    <property type="entry name" value="MOFRL domain"/>
    <property type="match status" value="1"/>
</dbReference>
<dbReference type="EMBL" id="JACJHZ010000018">
    <property type="protein sequence ID" value="MBA9021729.1"/>
    <property type="molecule type" value="Genomic_DNA"/>
</dbReference>
<dbReference type="PANTHER" id="PTHR12227">
    <property type="entry name" value="GLYCERATE KINASE"/>
    <property type="match status" value="1"/>
</dbReference>
<dbReference type="Pfam" id="PF05161">
    <property type="entry name" value="MOFRL"/>
    <property type="match status" value="1"/>
</dbReference>
<dbReference type="SUPFAM" id="SSF82544">
    <property type="entry name" value="GckA/TtuD-like"/>
    <property type="match status" value="1"/>
</dbReference>
<dbReference type="InterPro" id="IPR007835">
    <property type="entry name" value="MOFRL"/>
</dbReference>
<evidence type="ECO:0000313" key="4">
    <source>
        <dbReference type="Proteomes" id="UP000587524"/>
    </source>
</evidence>
<feature type="domain" description="MOFRL-associated" evidence="2">
    <location>
        <begin position="38"/>
        <end position="265"/>
    </location>
</feature>
<evidence type="ECO:0000259" key="2">
    <source>
        <dbReference type="Pfam" id="PF13660"/>
    </source>
</evidence>
<accession>A0ABR6C9Z2</accession>
<dbReference type="InterPro" id="IPR037035">
    <property type="entry name" value="GK-like_C_sf"/>
</dbReference>
<keyword evidence="3" id="KW-0560">Oxidoreductase</keyword>
<dbReference type="InterPro" id="IPR038614">
    <property type="entry name" value="GK_N_sf"/>
</dbReference>
<evidence type="ECO:0000313" key="3">
    <source>
        <dbReference type="EMBL" id="MBA9021729.1"/>
    </source>
</evidence>
<evidence type="ECO:0000259" key="1">
    <source>
        <dbReference type="Pfam" id="PF05161"/>
    </source>
</evidence>
<keyword evidence="4" id="KW-1185">Reference proteome</keyword>
<dbReference type="RefSeq" id="WP_210283813.1">
    <property type="nucleotide sequence ID" value="NZ_JACJHY010000018.1"/>
</dbReference>
<gene>
    <name evidence="3" type="ORF">HNQ97_003738</name>
</gene>
<proteinExistence type="predicted"/>
<dbReference type="InterPro" id="IPR025286">
    <property type="entry name" value="MOFRL_assoc_dom"/>
</dbReference>
<dbReference type="Pfam" id="PF13660">
    <property type="entry name" value="DUF4147"/>
    <property type="match status" value="1"/>
</dbReference>
<dbReference type="GO" id="GO:0016618">
    <property type="term" value="F:hydroxypyruvate reductase [NAD(P)H] activity"/>
    <property type="evidence" value="ECO:0007669"/>
    <property type="project" value="UniProtKB-EC"/>
</dbReference>
<comment type="caution">
    <text evidence="3">The sequence shown here is derived from an EMBL/GenBank/DDBJ whole genome shotgun (WGS) entry which is preliminary data.</text>
</comment>
<dbReference type="Gene3D" id="3.40.50.10180">
    <property type="entry name" value="Glycerate kinase, MOFRL-like N-terminal domain"/>
    <property type="match status" value="1"/>
</dbReference>
<organism evidence="3 4">
    <name type="scientific">Aminobacter ciceronei</name>
    <dbReference type="NCBI Taxonomy" id="150723"/>
    <lineage>
        <taxon>Bacteria</taxon>
        <taxon>Pseudomonadati</taxon>
        <taxon>Pseudomonadota</taxon>
        <taxon>Alphaproteobacteria</taxon>
        <taxon>Hyphomicrobiales</taxon>
        <taxon>Phyllobacteriaceae</taxon>
        <taxon>Aminobacter</taxon>
    </lineage>
</organism>